<organism evidence="2 3">
    <name type="scientific">Rotaria socialis</name>
    <dbReference type="NCBI Taxonomy" id="392032"/>
    <lineage>
        <taxon>Eukaryota</taxon>
        <taxon>Metazoa</taxon>
        <taxon>Spiralia</taxon>
        <taxon>Gnathifera</taxon>
        <taxon>Rotifera</taxon>
        <taxon>Eurotatoria</taxon>
        <taxon>Bdelloidea</taxon>
        <taxon>Philodinida</taxon>
        <taxon>Philodinidae</taxon>
        <taxon>Rotaria</taxon>
    </lineage>
</organism>
<sequence length="121" mass="13616">MATIRSLFKRNVAQNSSNNNELNVRPTNNTSSDILSTNTSERLNNRLTDGYISASTLGGSPDNNVDSLRHPLFNISSAKPHRRFLSCLIKNSTTMYKQDDEQVNDENICILDTKLPKELIF</sequence>
<reference evidence="2" key="1">
    <citation type="submission" date="2021-02" db="EMBL/GenBank/DDBJ databases">
        <authorList>
            <person name="Nowell W R."/>
        </authorList>
    </citation>
    <scope>NUCLEOTIDE SEQUENCE</scope>
</reference>
<evidence type="ECO:0000313" key="2">
    <source>
        <dbReference type="EMBL" id="CAF4773533.1"/>
    </source>
</evidence>
<dbReference type="Proteomes" id="UP000663848">
    <property type="component" value="Unassembled WGS sequence"/>
</dbReference>
<gene>
    <name evidence="2" type="ORF">QYT958_LOCUS22305</name>
</gene>
<evidence type="ECO:0000313" key="3">
    <source>
        <dbReference type="Proteomes" id="UP000663848"/>
    </source>
</evidence>
<name>A0A821MRR3_9BILA</name>
<feature type="non-terminal residue" evidence="2">
    <location>
        <position position="121"/>
    </location>
</feature>
<proteinExistence type="predicted"/>
<feature type="region of interest" description="Disordered" evidence="1">
    <location>
        <begin position="15"/>
        <end position="40"/>
    </location>
</feature>
<comment type="caution">
    <text evidence="2">The sequence shown here is derived from an EMBL/GenBank/DDBJ whole genome shotgun (WGS) entry which is preliminary data.</text>
</comment>
<accession>A0A821MRR3</accession>
<evidence type="ECO:0000256" key="1">
    <source>
        <dbReference type="SAM" id="MobiDB-lite"/>
    </source>
</evidence>
<dbReference type="AlphaFoldDB" id="A0A821MRR3"/>
<dbReference type="EMBL" id="CAJOBR010004245">
    <property type="protein sequence ID" value="CAF4773533.1"/>
    <property type="molecule type" value="Genomic_DNA"/>
</dbReference>
<protein>
    <submittedName>
        <fullName evidence="2">Uncharacterized protein</fullName>
    </submittedName>
</protein>